<accession>A0A6A6T596</accession>
<feature type="transmembrane region" description="Helical" evidence="7">
    <location>
        <begin position="140"/>
        <end position="161"/>
    </location>
</feature>
<evidence type="ECO:0000256" key="6">
    <source>
        <dbReference type="SAM" id="MobiDB-lite"/>
    </source>
</evidence>
<keyword evidence="3 7" id="KW-1133">Transmembrane helix</keyword>
<evidence type="ECO:0000313" key="10">
    <source>
        <dbReference type="Proteomes" id="UP000799324"/>
    </source>
</evidence>
<keyword evidence="10" id="KW-1185">Reference proteome</keyword>
<dbReference type="PANTHER" id="PTHR33048">
    <property type="entry name" value="PTH11-LIKE INTEGRAL MEMBRANE PROTEIN (AFU_ORTHOLOGUE AFUA_5G11245)"/>
    <property type="match status" value="1"/>
</dbReference>
<comment type="similarity">
    <text evidence="5">Belongs to the SAT4 family.</text>
</comment>
<evidence type="ECO:0000256" key="7">
    <source>
        <dbReference type="SAM" id="Phobius"/>
    </source>
</evidence>
<dbReference type="GO" id="GO:0016020">
    <property type="term" value="C:membrane"/>
    <property type="evidence" value="ECO:0007669"/>
    <property type="project" value="UniProtKB-SubCell"/>
</dbReference>
<evidence type="ECO:0000256" key="2">
    <source>
        <dbReference type="ARBA" id="ARBA00022692"/>
    </source>
</evidence>
<feature type="region of interest" description="Disordered" evidence="6">
    <location>
        <begin position="290"/>
        <end position="355"/>
    </location>
</feature>
<name>A0A6A6T596_9PLEO</name>
<protein>
    <recommendedName>
        <fullName evidence="8">Rhodopsin domain-containing protein</fullName>
    </recommendedName>
</protein>
<feature type="transmembrane region" description="Helical" evidence="7">
    <location>
        <begin position="192"/>
        <end position="210"/>
    </location>
</feature>
<feature type="transmembrane region" description="Helical" evidence="7">
    <location>
        <begin position="222"/>
        <end position="240"/>
    </location>
</feature>
<evidence type="ECO:0000259" key="8">
    <source>
        <dbReference type="Pfam" id="PF20684"/>
    </source>
</evidence>
<evidence type="ECO:0000256" key="4">
    <source>
        <dbReference type="ARBA" id="ARBA00023136"/>
    </source>
</evidence>
<comment type="subcellular location">
    <subcellularLocation>
        <location evidence="1">Membrane</location>
        <topology evidence="1">Multi-pass membrane protein</topology>
    </subcellularLocation>
</comment>
<proteinExistence type="inferred from homology"/>
<evidence type="ECO:0000256" key="1">
    <source>
        <dbReference type="ARBA" id="ARBA00004141"/>
    </source>
</evidence>
<dbReference type="InterPro" id="IPR052337">
    <property type="entry name" value="SAT4-like"/>
</dbReference>
<dbReference type="AlphaFoldDB" id="A0A6A6T596"/>
<feature type="transmembrane region" description="Helical" evidence="7">
    <location>
        <begin position="60"/>
        <end position="86"/>
    </location>
</feature>
<dbReference type="Pfam" id="PF20684">
    <property type="entry name" value="Fung_rhodopsin"/>
    <property type="match status" value="1"/>
</dbReference>
<feature type="transmembrane region" description="Helical" evidence="7">
    <location>
        <begin position="106"/>
        <end position="128"/>
    </location>
</feature>
<evidence type="ECO:0000256" key="5">
    <source>
        <dbReference type="ARBA" id="ARBA00038359"/>
    </source>
</evidence>
<dbReference type="Proteomes" id="UP000799324">
    <property type="component" value="Unassembled WGS sequence"/>
</dbReference>
<dbReference type="PANTHER" id="PTHR33048:SF129">
    <property type="entry name" value="INTEGRAL MEMBRANE PROTEIN-RELATED"/>
    <property type="match status" value="1"/>
</dbReference>
<feature type="domain" description="Rhodopsin" evidence="8">
    <location>
        <begin position="44"/>
        <end position="284"/>
    </location>
</feature>
<evidence type="ECO:0000313" key="9">
    <source>
        <dbReference type="EMBL" id="KAF2654361.1"/>
    </source>
</evidence>
<dbReference type="InterPro" id="IPR049326">
    <property type="entry name" value="Rhodopsin_dom_fungi"/>
</dbReference>
<dbReference type="OrthoDB" id="3934549at2759"/>
<keyword evidence="4 7" id="KW-0472">Membrane</keyword>
<sequence length="383" mass="43097">MRFPPAEVLATFPKPNYVNPEERGPGIMIVELTLLPIALLCVGLRLWIRIGWLHKSWWDDWLMLVAMIFSVGTTVLVIMATQMYGWSRHVWDLTLVQQETGRKASMAGQTLFVLASSFVKMSILVSYFRIAPEKSLFRKLVWATFSLVFAAFVVFIVALWVQCIPISSYWTLVAADNRDCIPEGPPLVVQSTLNVVTDFMIYALPIPTLFRLSLPMPQRIGLMILFSVGGVIVVAGSFRAYWIHYTLYETYDATWEGFQIWVWTAVETNVGVICGCIPALKPLLFPSRARNQGSRDHSKPYGSGHSRRREKIQLPDNPDNMELDTRALTSTDPSIATGRLPSERPWSGGTDKSRFDIDIEQQQPKSTEASQMGGYLGSTAIIL</sequence>
<feature type="transmembrane region" description="Helical" evidence="7">
    <location>
        <begin position="27"/>
        <end position="48"/>
    </location>
</feature>
<gene>
    <name evidence="9" type="ORF">K491DRAFT_779562</name>
</gene>
<reference evidence="9" key="1">
    <citation type="journal article" date="2020" name="Stud. Mycol.">
        <title>101 Dothideomycetes genomes: a test case for predicting lifestyles and emergence of pathogens.</title>
        <authorList>
            <person name="Haridas S."/>
            <person name="Albert R."/>
            <person name="Binder M."/>
            <person name="Bloem J."/>
            <person name="Labutti K."/>
            <person name="Salamov A."/>
            <person name="Andreopoulos B."/>
            <person name="Baker S."/>
            <person name="Barry K."/>
            <person name="Bills G."/>
            <person name="Bluhm B."/>
            <person name="Cannon C."/>
            <person name="Castanera R."/>
            <person name="Culley D."/>
            <person name="Daum C."/>
            <person name="Ezra D."/>
            <person name="Gonzalez J."/>
            <person name="Henrissat B."/>
            <person name="Kuo A."/>
            <person name="Liang C."/>
            <person name="Lipzen A."/>
            <person name="Lutzoni F."/>
            <person name="Magnuson J."/>
            <person name="Mondo S."/>
            <person name="Nolan M."/>
            <person name="Ohm R."/>
            <person name="Pangilinan J."/>
            <person name="Park H.-J."/>
            <person name="Ramirez L."/>
            <person name="Alfaro M."/>
            <person name="Sun H."/>
            <person name="Tritt A."/>
            <person name="Yoshinaga Y."/>
            <person name="Zwiers L.-H."/>
            <person name="Turgeon B."/>
            <person name="Goodwin S."/>
            <person name="Spatafora J."/>
            <person name="Crous P."/>
            <person name="Grigoriev I."/>
        </authorList>
    </citation>
    <scope>NUCLEOTIDE SEQUENCE</scope>
    <source>
        <strain evidence="9">CBS 122681</strain>
    </source>
</reference>
<keyword evidence="2 7" id="KW-0812">Transmembrane</keyword>
<dbReference type="EMBL" id="MU004365">
    <property type="protein sequence ID" value="KAF2654361.1"/>
    <property type="molecule type" value="Genomic_DNA"/>
</dbReference>
<evidence type="ECO:0000256" key="3">
    <source>
        <dbReference type="ARBA" id="ARBA00022989"/>
    </source>
</evidence>
<feature type="transmembrane region" description="Helical" evidence="7">
    <location>
        <begin position="260"/>
        <end position="280"/>
    </location>
</feature>
<organism evidence="9 10">
    <name type="scientific">Lophiostoma macrostomum CBS 122681</name>
    <dbReference type="NCBI Taxonomy" id="1314788"/>
    <lineage>
        <taxon>Eukaryota</taxon>
        <taxon>Fungi</taxon>
        <taxon>Dikarya</taxon>
        <taxon>Ascomycota</taxon>
        <taxon>Pezizomycotina</taxon>
        <taxon>Dothideomycetes</taxon>
        <taxon>Pleosporomycetidae</taxon>
        <taxon>Pleosporales</taxon>
        <taxon>Lophiostomataceae</taxon>
        <taxon>Lophiostoma</taxon>
    </lineage>
</organism>